<feature type="transmembrane region" description="Helical" evidence="1">
    <location>
        <begin position="28"/>
        <end position="49"/>
    </location>
</feature>
<proteinExistence type="predicted"/>
<dbReference type="RefSeq" id="WP_278016883.1">
    <property type="nucleotide sequence ID" value="NZ_CP121106.1"/>
</dbReference>
<organism evidence="2 3">
    <name type="scientific">Altererythrobacter arenosus</name>
    <dbReference type="NCBI Taxonomy" id="3032592"/>
    <lineage>
        <taxon>Bacteria</taxon>
        <taxon>Pseudomonadati</taxon>
        <taxon>Pseudomonadota</taxon>
        <taxon>Alphaproteobacteria</taxon>
        <taxon>Sphingomonadales</taxon>
        <taxon>Erythrobacteraceae</taxon>
        <taxon>Altererythrobacter</taxon>
    </lineage>
</organism>
<protein>
    <submittedName>
        <fullName evidence="2">Uncharacterized protein</fullName>
    </submittedName>
</protein>
<evidence type="ECO:0000313" key="2">
    <source>
        <dbReference type="EMBL" id="WFL78193.1"/>
    </source>
</evidence>
<accession>A0ABY8FT55</accession>
<keyword evidence="3" id="KW-1185">Reference proteome</keyword>
<keyword evidence="1" id="KW-1133">Transmembrane helix</keyword>
<reference evidence="2 3" key="1">
    <citation type="submission" date="2023-03" db="EMBL/GenBank/DDBJ databases">
        <title>Altererythrobacter sp. CAU 1644 isolated from sand.</title>
        <authorList>
            <person name="Kim W."/>
        </authorList>
    </citation>
    <scope>NUCLEOTIDE SEQUENCE [LARGE SCALE GENOMIC DNA]</scope>
    <source>
        <strain evidence="2 3">CAU 1644</strain>
    </source>
</reference>
<evidence type="ECO:0000256" key="1">
    <source>
        <dbReference type="SAM" id="Phobius"/>
    </source>
</evidence>
<evidence type="ECO:0000313" key="3">
    <source>
        <dbReference type="Proteomes" id="UP001215827"/>
    </source>
</evidence>
<dbReference type="Proteomes" id="UP001215827">
    <property type="component" value="Chromosome"/>
</dbReference>
<keyword evidence="1" id="KW-0812">Transmembrane</keyword>
<gene>
    <name evidence="2" type="ORF">P7228_03785</name>
</gene>
<keyword evidence="1" id="KW-0472">Membrane</keyword>
<name>A0ABY8FT55_9SPHN</name>
<dbReference type="EMBL" id="CP121106">
    <property type="protein sequence ID" value="WFL78193.1"/>
    <property type="molecule type" value="Genomic_DNA"/>
</dbReference>
<sequence length="264" mass="30747">MFHTPTMAGGKTPVFLNKIAVQLREQNWFALAAEFVIVVVGVFLGLQAANWNEERQERKDEGVILTRLQAETATLLELVRNEREDLQTRTDLFTQAQSVIFTSADPRPLTPSECSAVAASHIYRREADQLPILEELLSTGRFDRLKDERIKNQLRRYILFRDRQRANHEERTNELFRLYSRHPDAIQIAALPRGSDTELDWGYMKNPDLRFAPQCNVDQMRSNRQFLNELFDNMGRNGHVLLGYEEREAILVELQQRLDEIFES</sequence>